<dbReference type="InterPro" id="IPR050171">
    <property type="entry name" value="MFS_Transporters"/>
</dbReference>
<comment type="subcellular location">
    <subcellularLocation>
        <location evidence="1">Cell membrane</location>
        <topology evidence="1">Multi-pass membrane protein</topology>
    </subcellularLocation>
</comment>
<dbReference type="InterPro" id="IPR020846">
    <property type="entry name" value="MFS_dom"/>
</dbReference>
<dbReference type="Proteomes" id="UP000320393">
    <property type="component" value="Unassembled WGS sequence"/>
</dbReference>
<dbReference type="GO" id="GO:0022857">
    <property type="term" value="F:transmembrane transporter activity"/>
    <property type="evidence" value="ECO:0007669"/>
    <property type="project" value="InterPro"/>
</dbReference>
<feature type="transmembrane region" description="Helical" evidence="7">
    <location>
        <begin position="98"/>
        <end position="117"/>
    </location>
</feature>
<feature type="transmembrane region" description="Helical" evidence="7">
    <location>
        <begin position="162"/>
        <end position="180"/>
    </location>
</feature>
<dbReference type="AlphaFoldDB" id="A0A537M2Q7"/>
<dbReference type="SUPFAM" id="SSF103473">
    <property type="entry name" value="MFS general substrate transporter"/>
    <property type="match status" value="1"/>
</dbReference>
<dbReference type="Pfam" id="PF07690">
    <property type="entry name" value="MFS_1"/>
    <property type="match status" value="2"/>
</dbReference>
<protein>
    <submittedName>
        <fullName evidence="9">MFS transporter</fullName>
    </submittedName>
</protein>
<dbReference type="PROSITE" id="PS50850">
    <property type="entry name" value="MFS"/>
    <property type="match status" value="1"/>
</dbReference>
<evidence type="ECO:0000256" key="5">
    <source>
        <dbReference type="ARBA" id="ARBA00022989"/>
    </source>
</evidence>
<dbReference type="InterPro" id="IPR011701">
    <property type="entry name" value="MFS"/>
</dbReference>
<keyword evidence="3" id="KW-1003">Cell membrane</keyword>
<evidence type="ECO:0000256" key="4">
    <source>
        <dbReference type="ARBA" id="ARBA00022692"/>
    </source>
</evidence>
<evidence type="ECO:0000256" key="3">
    <source>
        <dbReference type="ARBA" id="ARBA00022475"/>
    </source>
</evidence>
<proteinExistence type="predicted"/>
<reference evidence="9 10" key="1">
    <citation type="journal article" date="2019" name="Nat. Microbiol.">
        <title>Mediterranean grassland soil C-N compound turnover is dependent on rainfall and depth, and is mediated by genomically divergent microorganisms.</title>
        <authorList>
            <person name="Diamond S."/>
            <person name="Andeer P.F."/>
            <person name="Li Z."/>
            <person name="Crits-Christoph A."/>
            <person name="Burstein D."/>
            <person name="Anantharaman K."/>
            <person name="Lane K.R."/>
            <person name="Thomas B.C."/>
            <person name="Pan C."/>
            <person name="Northen T.R."/>
            <person name="Banfield J.F."/>
        </authorList>
    </citation>
    <scope>NUCLEOTIDE SEQUENCE [LARGE SCALE GENOMIC DNA]</scope>
    <source>
        <strain evidence="9">NP_5</strain>
    </source>
</reference>
<sequence length="371" mass="38999">MKSPGETALLAITVGLVEFVHGALLFVLLPTLVAERLGWAMGTTGAAISTYFFTEVAAKLVSGWLVDRLGSRRMLLLGFWYYLAAFLALVLSRTTWEVFLSLAAMGAAASPLWPAALTRLSRSAGAQVGEALGQMYSTWFLGAGLGIGVATLLSRTNHPNSLSVFLVPLLGAALLGWLVPGDPTSTEPVRSRPSVGQLLRLVGASLAKLATSLIPQIIAAGVLIPVVVPYLEIVRGLDEHQLLVLMVLCMGTGLLLLAPAGRIGDRFGRRRTYGVGLGVVAVLLIAVPFCHSLWVLALDFIGIGVGYAFVLPAWNSILLRLLPADIRGAGLGIMMTVEGMGGVIGPLVGGLLWQSSHPSAPFYVSGGLLLV</sequence>
<accession>A0A537M2Q7</accession>
<feature type="transmembrane region" description="Helical" evidence="7">
    <location>
        <begin position="7"/>
        <end position="33"/>
    </location>
</feature>
<evidence type="ECO:0000313" key="10">
    <source>
        <dbReference type="Proteomes" id="UP000320393"/>
    </source>
</evidence>
<evidence type="ECO:0000256" key="1">
    <source>
        <dbReference type="ARBA" id="ARBA00004651"/>
    </source>
</evidence>
<evidence type="ECO:0000256" key="6">
    <source>
        <dbReference type="ARBA" id="ARBA00023136"/>
    </source>
</evidence>
<keyword evidence="6 7" id="KW-0472">Membrane</keyword>
<feature type="transmembrane region" description="Helical" evidence="7">
    <location>
        <begin position="331"/>
        <end position="353"/>
    </location>
</feature>
<evidence type="ECO:0000256" key="2">
    <source>
        <dbReference type="ARBA" id="ARBA00022448"/>
    </source>
</evidence>
<dbReference type="PANTHER" id="PTHR23517">
    <property type="entry name" value="RESISTANCE PROTEIN MDTM, PUTATIVE-RELATED-RELATED"/>
    <property type="match status" value="1"/>
</dbReference>
<gene>
    <name evidence="9" type="ORF">E6H02_03095</name>
</gene>
<keyword evidence="5 7" id="KW-1133">Transmembrane helix</keyword>
<organism evidence="9 10">
    <name type="scientific">Candidatus Segetimicrobium genomatis</name>
    <dbReference type="NCBI Taxonomy" id="2569760"/>
    <lineage>
        <taxon>Bacteria</taxon>
        <taxon>Bacillati</taxon>
        <taxon>Candidatus Sysuimicrobiota</taxon>
        <taxon>Candidatus Sysuimicrobiia</taxon>
        <taxon>Candidatus Sysuimicrobiales</taxon>
        <taxon>Candidatus Segetimicrobiaceae</taxon>
        <taxon>Candidatus Segetimicrobium</taxon>
    </lineage>
</organism>
<dbReference type="InterPro" id="IPR036259">
    <property type="entry name" value="MFS_trans_sf"/>
</dbReference>
<name>A0A537M2Q7_9BACT</name>
<feature type="transmembrane region" description="Helical" evidence="7">
    <location>
        <begin position="300"/>
        <end position="319"/>
    </location>
</feature>
<keyword evidence="2" id="KW-0813">Transport</keyword>
<evidence type="ECO:0000259" key="8">
    <source>
        <dbReference type="PROSITE" id="PS50850"/>
    </source>
</evidence>
<feature type="transmembrane region" description="Helical" evidence="7">
    <location>
        <begin position="39"/>
        <end position="62"/>
    </location>
</feature>
<evidence type="ECO:0000313" key="9">
    <source>
        <dbReference type="EMBL" id="TMJ14532.1"/>
    </source>
</evidence>
<feature type="transmembrane region" description="Helical" evidence="7">
    <location>
        <begin position="240"/>
        <end position="260"/>
    </location>
</feature>
<dbReference type="EMBL" id="VBAM01000100">
    <property type="protein sequence ID" value="TMJ14532.1"/>
    <property type="molecule type" value="Genomic_DNA"/>
</dbReference>
<feature type="non-terminal residue" evidence="9">
    <location>
        <position position="371"/>
    </location>
</feature>
<feature type="transmembrane region" description="Helical" evidence="7">
    <location>
        <begin position="138"/>
        <end position="156"/>
    </location>
</feature>
<feature type="transmembrane region" description="Helical" evidence="7">
    <location>
        <begin position="74"/>
        <end position="92"/>
    </location>
</feature>
<feature type="domain" description="Major facilitator superfamily (MFS) profile" evidence="8">
    <location>
        <begin position="8"/>
        <end position="371"/>
    </location>
</feature>
<keyword evidence="4 7" id="KW-0812">Transmembrane</keyword>
<comment type="caution">
    <text evidence="9">The sequence shown here is derived from an EMBL/GenBank/DDBJ whole genome shotgun (WGS) entry which is preliminary data.</text>
</comment>
<dbReference type="GO" id="GO:0005886">
    <property type="term" value="C:plasma membrane"/>
    <property type="evidence" value="ECO:0007669"/>
    <property type="project" value="UniProtKB-SubCell"/>
</dbReference>
<dbReference type="Gene3D" id="1.20.1250.20">
    <property type="entry name" value="MFS general substrate transporter like domains"/>
    <property type="match status" value="2"/>
</dbReference>
<evidence type="ECO:0000256" key="7">
    <source>
        <dbReference type="SAM" id="Phobius"/>
    </source>
</evidence>
<feature type="transmembrane region" description="Helical" evidence="7">
    <location>
        <begin position="272"/>
        <end position="294"/>
    </location>
</feature>